<evidence type="ECO:0000256" key="2">
    <source>
        <dbReference type="ARBA" id="ARBA00022737"/>
    </source>
</evidence>
<sequence>MNRSPERSINLFHCLNELGDDSLIQEIQDYLKSGKIRETKLSSSQWSALVYVLLTSEQKMDVFKLKLFIGSQNTADEVLQKLLPLDKESKLVQLMDCGVTYEGCAALASALKSNPSHIRNMNLSLNKVGASGVKLLSDGLKDPHCKLEKLRLGKCGVTDEGCAALASALRSNPSHLRDLDLSLNKLGDSGLKLLSDGLKDPQCRLETLRLSDCGVTDEGCVALTSALRSNPSHLRELDLSMNKLGVSELNLLSDLLKEPHCQLEILRENCDRLTSVIVLYRLSYCGVTDEGCAALASALRSNPSHLKELDLSGNELEASELNLLSAGLKDPLCKLEILR</sequence>
<dbReference type="FunFam" id="3.80.10.10:FF:000782">
    <property type="entry name" value="Si:ch211-196h16.4"/>
    <property type="match status" value="1"/>
</dbReference>
<dbReference type="Ensembl" id="ENSCCRT00015018120.1">
    <property type="protein sequence ID" value="ENSCCRP00015017496.1"/>
    <property type="gene ID" value="ENSCCRG00015007647.1"/>
</dbReference>
<keyword evidence="2" id="KW-0677">Repeat</keyword>
<dbReference type="AlphaFoldDB" id="A0A8C1T8T9"/>
<accession>A0A8C1T8T9</accession>
<dbReference type="SUPFAM" id="SSF52047">
    <property type="entry name" value="RNI-like"/>
    <property type="match status" value="1"/>
</dbReference>
<dbReference type="Pfam" id="PF13516">
    <property type="entry name" value="LRR_6"/>
    <property type="match status" value="6"/>
</dbReference>
<evidence type="ECO:0000313" key="4">
    <source>
        <dbReference type="Proteomes" id="UP000694700"/>
    </source>
</evidence>
<evidence type="ECO:0000313" key="3">
    <source>
        <dbReference type="Ensembl" id="ENSCCRP00015017496.1"/>
    </source>
</evidence>
<dbReference type="InterPro" id="IPR001611">
    <property type="entry name" value="Leu-rich_rpt"/>
</dbReference>
<reference evidence="3" key="1">
    <citation type="submission" date="2025-08" db="UniProtKB">
        <authorList>
            <consortium name="Ensembl"/>
        </authorList>
    </citation>
    <scope>IDENTIFICATION</scope>
</reference>
<name>A0A8C1T8T9_CYPCA</name>
<protein>
    <recommendedName>
        <fullName evidence="5">NACHT LRR and PYD domain-containing protein</fullName>
    </recommendedName>
</protein>
<dbReference type="PANTHER" id="PTHR24106">
    <property type="entry name" value="NACHT, LRR AND CARD DOMAINS-CONTAINING"/>
    <property type="match status" value="1"/>
</dbReference>
<dbReference type="InterPro" id="IPR032675">
    <property type="entry name" value="LRR_dom_sf"/>
</dbReference>
<dbReference type="InterPro" id="IPR051261">
    <property type="entry name" value="NLR"/>
</dbReference>
<organism evidence="3 4">
    <name type="scientific">Cyprinus carpio</name>
    <name type="common">Common carp</name>
    <dbReference type="NCBI Taxonomy" id="7962"/>
    <lineage>
        <taxon>Eukaryota</taxon>
        <taxon>Metazoa</taxon>
        <taxon>Chordata</taxon>
        <taxon>Craniata</taxon>
        <taxon>Vertebrata</taxon>
        <taxon>Euteleostomi</taxon>
        <taxon>Actinopterygii</taxon>
        <taxon>Neopterygii</taxon>
        <taxon>Teleostei</taxon>
        <taxon>Ostariophysi</taxon>
        <taxon>Cypriniformes</taxon>
        <taxon>Cyprinidae</taxon>
        <taxon>Cyprininae</taxon>
        <taxon>Cyprinus</taxon>
    </lineage>
</organism>
<keyword evidence="1" id="KW-0433">Leucine-rich repeat</keyword>
<dbReference type="SMART" id="SM00368">
    <property type="entry name" value="LRR_RI"/>
    <property type="match status" value="8"/>
</dbReference>
<dbReference type="Proteomes" id="UP000694700">
    <property type="component" value="Unplaced"/>
</dbReference>
<evidence type="ECO:0008006" key="5">
    <source>
        <dbReference type="Google" id="ProtNLM"/>
    </source>
</evidence>
<dbReference type="Gene3D" id="3.80.10.10">
    <property type="entry name" value="Ribonuclease Inhibitor"/>
    <property type="match status" value="2"/>
</dbReference>
<proteinExistence type="predicted"/>
<evidence type="ECO:0000256" key="1">
    <source>
        <dbReference type="ARBA" id="ARBA00022614"/>
    </source>
</evidence>